<organism evidence="1 2">
    <name type="scientific">Pyropia yezoensis</name>
    <name type="common">Susabi-nori</name>
    <name type="synonym">Porphyra yezoensis</name>
    <dbReference type="NCBI Taxonomy" id="2788"/>
    <lineage>
        <taxon>Eukaryota</taxon>
        <taxon>Rhodophyta</taxon>
        <taxon>Bangiophyceae</taxon>
        <taxon>Bangiales</taxon>
        <taxon>Bangiaceae</taxon>
        <taxon>Pyropia</taxon>
    </lineage>
</organism>
<dbReference type="EMBL" id="CM020619">
    <property type="protein sequence ID" value="KAK1863798.1"/>
    <property type="molecule type" value="Genomic_DNA"/>
</dbReference>
<evidence type="ECO:0000313" key="2">
    <source>
        <dbReference type="Proteomes" id="UP000798662"/>
    </source>
</evidence>
<reference evidence="1" key="1">
    <citation type="submission" date="2019-11" db="EMBL/GenBank/DDBJ databases">
        <title>Nori genome reveals adaptations in red seaweeds to the harsh intertidal environment.</title>
        <authorList>
            <person name="Wang D."/>
            <person name="Mao Y."/>
        </authorList>
    </citation>
    <scope>NUCLEOTIDE SEQUENCE</scope>
    <source>
        <tissue evidence="1">Gametophyte</tissue>
    </source>
</reference>
<accession>A0ACC3C119</accession>
<evidence type="ECO:0000313" key="1">
    <source>
        <dbReference type="EMBL" id="KAK1863798.1"/>
    </source>
</evidence>
<comment type="caution">
    <text evidence="1">The sequence shown here is derived from an EMBL/GenBank/DDBJ whole genome shotgun (WGS) entry which is preliminary data.</text>
</comment>
<protein>
    <submittedName>
        <fullName evidence="1">Uncharacterized protein</fullName>
    </submittedName>
</protein>
<sequence length="539" mass="58636">MGPRSADAGSKSPKRPDGTPSRVVSVRHHPPSTLSSLAVCTWCLLHPRPPPRPHHQLSSCLSVHPPALWSRLPIMAECYADGDYAESFAGFAGNRPLADVDPEMAELIQREKRRQFEGIELIASENFTSRAVEETLSSCFTNKYSEGQVGARYYGGNEVVDDMEALVQARALECFGLSASEWGVNVQPYSGSTANFALYTGILQPHDRIMGLDLPSGGHLTHGFYTAKKKISATSVYFESLPYQVERETGLIDYSKLRATAMVFRPKLLICGASAYARDWDFKTLRSIADDCGAMLLCDMAHISGLVATQEASNPFELCDVVTSTTHKSLRGPRQGLIFYRVGGDRCLGLANSINQAVFPGCQGGPHNNTIAALGVALKEAMTPEFKAYIVQVRANARALAAALMEMGYTLVTGGTDNHLVLWDLRPEDVSGSKMEKVCDLAHITLNKNAVCGDTSALTPGGVRVGTPAMTSRGLKEDDFVAVAGFLSRALNICMDVQKDTGKKLKDFVPVVEKDPRVSELREDVHVFSKRFPMPGGRM</sequence>
<dbReference type="Proteomes" id="UP000798662">
    <property type="component" value="Chromosome 2"/>
</dbReference>
<keyword evidence="2" id="KW-1185">Reference proteome</keyword>
<name>A0ACC3C119_PYRYE</name>
<proteinExistence type="predicted"/>
<gene>
    <name evidence="1" type="ORF">I4F81_006351</name>
</gene>